<protein>
    <submittedName>
        <fullName evidence="2">Uncharacterized protein</fullName>
    </submittedName>
</protein>
<feature type="compositionally biased region" description="Low complexity" evidence="1">
    <location>
        <begin position="12"/>
        <end position="21"/>
    </location>
</feature>
<evidence type="ECO:0000313" key="2">
    <source>
        <dbReference type="EMBL" id="KAK5625985.1"/>
    </source>
</evidence>
<sequence>MPAPYHRHAAITASTATGSGAHVAHRPGVSRGHISTWSTSSNDELAAKPMSLATPDDEFPNPASTTTSLLDDSYTKQQGPSWAFLTRRVR</sequence>
<evidence type="ECO:0000313" key="3">
    <source>
        <dbReference type="Proteomes" id="UP001305414"/>
    </source>
</evidence>
<feature type="region of interest" description="Disordered" evidence="1">
    <location>
        <begin position="12"/>
        <end position="37"/>
    </location>
</feature>
<dbReference type="EMBL" id="JAWHQM010000003">
    <property type="protein sequence ID" value="KAK5625985.1"/>
    <property type="molecule type" value="Genomic_DNA"/>
</dbReference>
<dbReference type="Proteomes" id="UP001305414">
    <property type="component" value="Unassembled WGS sequence"/>
</dbReference>
<evidence type="ECO:0000256" key="1">
    <source>
        <dbReference type="SAM" id="MobiDB-lite"/>
    </source>
</evidence>
<accession>A0AAN7YV39</accession>
<dbReference type="AlphaFoldDB" id="A0AAN7YV39"/>
<organism evidence="2 3">
    <name type="scientific">Xylaria bambusicola</name>
    <dbReference type="NCBI Taxonomy" id="326684"/>
    <lineage>
        <taxon>Eukaryota</taxon>
        <taxon>Fungi</taxon>
        <taxon>Dikarya</taxon>
        <taxon>Ascomycota</taxon>
        <taxon>Pezizomycotina</taxon>
        <taxon>Sordariomycetes</taxon>
        <taxon>Xylariomycetidae</taxon>
        <taxon>Xylariales</taxon>
        <taxon>Xylariaceae</taxon>
        <taxon>Xylaria</taxon>
    </lineage>
</organism>
<name>A0AAN7YV39_9PEZI</name>
<proteinExistence type="predicted"/>
<gene>
    <name evidence="2" type="ORF">RRF57_001701</name>
</gene>
<comment type="caution">
    <text evidence="2">The sequence shown here is derived from an EMBL/GenBank/DDBJ whole genome shotgun (WGS) entry which is preliminary data.</text>
</comment>
<reference evidence="2 3" key="1">
    <citation type="submission" date="2023-10" db="EMBL/GenBank/DDBJ databases">
        <title>Draft genome sequence of Xylaria bambusicola isolate GMP-LS, the root and basal stem rot pathogen of sugarcane in Indonesia.</title>
        <authorList>
            <person name="Selvaraj P."/>
            <person name="Muralishankar V."/>
            <person name="Muruganantham S."/>
            <person name="Sp S."/>
            <person name="Haryani S."/>
            <person name="Lau K.J.X."/>
            <person name="Naqvi N.I."/>
        </authorList>
    </citation>
    <scope>NUCLEOTIDE SEQUENCE [LARGE SCALE GENOMIC DNA]</scope>
    <source>
        <strain evidence="2">GMP-LS</strain>
    </source>
</reference>
<keyword evidence="3" id="KW-1185">Reference proteome</keyword>